<dbReference type="CTD" id="6753356"/>
<dbReference type="SUPFAM" id="SSF81321">
    <property type="entry name" value="Family A G protein-coupled receptor-like"/>
    <property type="match status" value="1"/>
</dbReference>
<dbReference type="EMBL" id="DS985244">
    <property type="protein sequence ID" value="EDV25601.1"/>
    <property type="molecule type" value="Genomic_DNA"/>
</dbReference>
<dbReference type="HOGENOM" id="CLU_009579_6_0_1"/>
<feature type="transmembrane region" description="Helical" evidence="5">
    <location>
        <begin position="110"/>
        <end position="128"/>
    </location>
</feature>
<feature type="transmembrane region" description="Helical" evidence="5">
    <location>
        <begin position="65"/>
        <end position="90"/>
    </location>
</feature>
<keyword evidence="4 5" id="KW-0472">Membrane</keyword>
<dbReference type="eggNOG" id="KOG3656">
    <property type="taxonomic scope" value="Eukaryota"/>
</dbReference>
<evidence type="ECO:0000313" key="8">
    <source>
        <dbReference type="Proteomes" id="UP000009022"/>
    </source>
</evidence>
<dbReference type="RefSeq" id="XP_002111634.1">
    <property type="nucleotide sequence ID" value="XM_002111598.1"/>
</dbReference>
<evidence type="ECO:0000256" key="4">
    <source>
        <dbReference type="ARBA" id="ARBA00023136"/>
    </source>
</evidence>
<keyword evidence="8" id="KW-1185">Reference proteome</keyword>
<evidence type="ECO:0000256" key="2">
    <source>
        <dbReference type="ARBA" id="ARBA00022692"/>
    </source>
</evidence>
<dbReference type="OrthoDB" id="5950040at2759"/>
<dbReference type="AlphaFoldDB" id="B3RW38"/>
<reference evidence="7 8" key="1">
    <citation type="journal article" date="2008" name="Nature">
        <title>The Trichoplax genome and the nature of placozoans.</title>
        <authorList>
            <person name="Srivastava M."/>
            <person name="Begovic E."/>
            <person name="Chapman J."/>
            <person name="Putnam N.H."/>
            <person name="Hellsten U."/>
            <person name="Kawashima T."/>
            <person name="Kuo A."/>
            <person name="Mitros T."/>
            <person name="Salamov A."/>
            <person name="Carpenter M.L."/>
            <person name="Signorovitch A.Y."/>
            <person name="Moreno M.A."/>
            <person name="Kamm K."/>
            <person name="Grimwood J."/>
            <person name="Schmutz J."/>
            <person name="Shapiro H."/>
            <person name="Grigoriev I.V."/>
            <person name="Buss L.W."/>
            <person name="Schierwater B."/>
            <person name="Dellaporta S.L."/>
            <person name="Rokhsar D.S."/>
        </authorList>
    </citation>
    <scope>NUCLEOTIDE SEQUENCE [LARGE SCALE GENOMIC DNA]</scope>
    <source>
        <strain evidence="7 8">Grell-BS-1999</strain>
    </source>
</reference>
<feature type="domain" description="G-protein coupled receptors family 1 profile" evidence="6">
    <location>
        <begin position="44"/>
        <end position="307"/>
    </location>
</feature>
<proteinExistence type="predicted"/>
<dbReference type="Gene3D" id="1.20.1070.10">
    <property type="entry name" value="Rhodopsin 7-helix transmembrane proteins"/>
    <property type="match status" value="1"/>
</dbReference>
<name>B3RW38_TRIAD</name>
<sequence>MATHLQTIVTVNATMTPITVKSENADAALPKVVFAIFASLSVFGNTLVCWVFLKNSQLLRLGSTIFIFSLAIVDILTGILILGTPTYNGIQIHMEGTSAALYCSLVHSEYFIWTFGIASCYIIAALSVERLCMVSAAVKYKRIFTPNKTIIYIILINIWAAILNAPNLYQYYYNSNATNLEEQCGFRALSDVEAVNSAIYFTSFVIRFALPLVVMIFCYTAFMRKIRTTITGVSNATDIHTNKRNRLMLRRLTRMSVVISIAFCICWLPNQIYFALIAQHLITYDITIHMFTKTLVSMNSAINPVIYAATNVYFYNELAALIKYIFCCKRPQRQKLFVSV</sequence>
<feature type="transmembrane region" description="Helical" evidence="5">
    <location>
        <begin position="198"/>
        <end position="222"/>
    </location>
</feature>
<evidence type="ECO:0000259" key="6">
    <source>
        <dbReference type="PROSITE" id="PS50262"/>
    </source>
</evidence>
<feature type="transmembrane region" description="Helical" evidence="5">
    <location>
        <begin position="252"/>
        <end position="270"/>
    </location>
</feature>
<gene>
    <name evidence="7" type="ORF">TRIADDRAFT_55873</name>
</gene>
<dbReference type="InterPro" id="IPR017452">
    <property type="entry name" value="GPCR_Rhodpsn_7TM"/>
</dbReference>
<feature type="transmembrane region" description="Helical" evidence="5">
    <location>
        <begin position="32"/>
        <end position="53"/>
    </location>
</feature>
<keyword evidence="2 5" id="KW-0812">Transmembrane</keyword>
<dbReference type="PANTHER" id="PTHR45698">
    <property type="entry name" value="TRACE AMINE-ASSOCIATED RECEPTOR 19N-RELATED"/>
    <property type="match status" value="1"/>
</dbReference>
<feature type="transmembrane region" description="Helical" evidence="5">
    <location>
        <begin position="149"/>
        <end position="169"/>
    </location>
</feature>
<dbReference type="KEGG" id="tad:TRIADDRAFT_55873"/>
<dbReference type="CDD" id="cd00637">
    <property type="entry name" value="7tm_classA_rhodopsin-like"/>
    <property type="match status" value="1"/>
</dbReference>
<evidence type="ECO:0000256" key="1">
    <source>
        <dbReference type="ARBA" id="ARBA00004370"/>
    </source>
</evidence>
<protein>
    <recommendedName>
        <fullName evidence="6">G-protein coupled receptors family 1 profile domain-containing protein</fullName>
    </recommendedName>
</protein>
<dbReference type="FunCoup" id="B3RW38">
    <property type="interactions" value="99"/>
</dbReference>
<dbReference type="PRINTS" id="PR00237">
    <property type="entry name" value="GPCRRHODOPSN"/>
</dbReference>
<dbReference type="GeneID" id="6753356"/>
<comment type="subcellular location">
    <subcellularLocation>
        <location evidence="1">Membrane</location>
    </subcellularLocation>
</comment>
<dbReference type="Pfam" id="PF00001">
    <property type="entry name" value="7tm_1"/>
    <property type="match status" value="1"/>
</dbReference>
<keyword evidence="3 5" id="KW-1133">Transmembrane helix</keyword>
<dbReference type="PhylomeDB" id="B3RW38"/>
<dbReference type="GO" id="GO:0016020">
    <property type="term" value="C:membrane"/>
    <property type="evidence" value="ECO:0007669"/>
    <property type="project" value="UniProtKB-SubCell"/>
</dbReference>
<evidence type="ECO:0000256" key="5">
    <source>
        <dbReference type="SAM" id="Phobius"/>
    </source>
</evidence>
<dbReference type="InterPro" id="IPR000276">
    <property type="entry name" value="GPCR_Rhodpsn"/>
</dbReference>
<dbReference type="InParanoid" id="B3RW38"/>
<accession>B3RW38</accession>
<dbReference type="Proteomes" id="UP000009022">
    <property type="component" value="Unassembled WGS sequence"/>
</dbReference>
<organism evidence="7 8">
    <name type="scientific">Trichoplax adhaerens</name>
    <name type="common">Trichoplax reptans</name>
    <dbReference type="NCBI Taxonomy" id="10228"/>
    <lineage>
        <taxon>Eukaryota</taxon>
        <taxon>Metazoa</taxon>
        <taxon>Placozoa</taxon>
        <taxon>Uniplacotomia</taxon>
        <taxon>Trichoplacea</taxon>
        <taxon>Trichoplacidae</taxon>
        <taxon>Trichoplax</taxon>
    </lineage>
</organism>
<evidence type="ECO:0000256" key="3">
    <source>
        <dbReference type="ARBA" id="ARBA00022989"/>
    </source>
</evidence>
<dbReference type="GO" id="GO:0004930">
    <property type="term" value="F:G protein-coupled receptor activity"/>
    <property type="evidence" value="ECO:0007669"/>
    <property type="project" value="InterPro"/>
</dbReference>
<dbReference type="STRING" id="10228.B3RW38"/>
<dbReference type="PANTHER" id="PTHR45698:SF1">
    <property type="entry name" value="TRACE AMINE-ASSOCIATED RECEPTOR 13C-LIKE"/>
    <property type="match status" value="1"/>
</dbReference>
<evidence type="ECO:0000313" key="7">
    <source>
        <dbReference type="EMBL" id="EDV25601.1"/>
    </source>
</evidence>
<dbReference type="PROSITE" id="PS50262">
    <property type="entry name" value="G_PROTEIN_RECEP_F1_2"/>
    <property type="match status" value="1"/>
</dbReference>
<feature type="transmembrane region" description="Helical" evidence="5">
    <location>
        <begin position="305"/>
        <end position="326"/>
    </location>
</feature>